<proteinExistence type="predicted"/>
<dbReference type="InterPro" id="IPR008162">
    <property type="entry name" value="Pyrophosphatase"/>
</dbReference>
<comment type="caution">
    <text evidence="6">The sequence shown here is derived from an EMBL/GenBank/DDBJ whole genome shotgun (WGS) entry which is preliminary data.</text>
</comment>
<dbReference type="PANTHER" id="PTHR10286">
    <property type="entry name" value="INORGANIC PYROPHOSPHATASE"/>
    <property type="match status" value="1"/>
</dbReference>
<evidence type="ECO:0000256" key="4">
    <source>
        <dbReference type="ARBA" id="ARBA00022801"/>
    </source>
</evidence>
<organism evidence="6">
    <name type="scientific">marine sediment metagenome</name>
    <dbReference type="NCBI Taxonomy" id="412755"/>
    <lineage>
        <taxon>unclassified sequences</taxon>
        <taxon>metagenomes</taxon>
        <taxon>ecological metagenomes</taxon>
    </lineage>
</organism>
<reference evidence="6" key="1">
    <citation type="journal article" date="2015" name="Nature">
        <title>Complex archaea that bridge the gap between prokaryotes and eukaryotes.</title>
        <authorList>
            <person name="Spang A."/>
            <person name="Saw J.H."/>
            <person name="Jorgensen S.L."/>
            <person name="Zaremba-Niedzwiedzka K."/>
            <person name="Martijn J."/>
            <person name="Lind A.E."/>
            <person name="van Eijk R."/>
            <person name="Schleper C."/>
            <person name="Guy L."/>
            <person name="Ettema T.J."/>
        </authorList>
    </citation>
    <scope>NUCLEOTIDE SEQUENCE</scope>
</reference>
<accession>A0A0F9EBG3</accession>
<gene>
    <name evidence="6" type="ORF">LCGC14_2096480</name>
</gene>
<evidence type="ECO:0000256" key="3">
    <source>
        <dbReference type="ARBA" id="ARBA00022723"/>
    </source>
</evidence>
<name>A0A0F9EBG3_9ZZZZ</name>
<dbReference type="GO" id="GO:0005737">
    <property type="term" value="C:cytoplasm"/>
    <property type="evidence" value="ECO:0007669"/>
    <property type="project" value="InterPro"/>
</dbReference>
<sequence>LDRIIPSSVIFPVEYGFVPQTWSDDKDPLDIMVLSYEPLEVGCIVKVRVIGALIIEDEHGDDPKILSVLVDDIRFEGYQDITDVNPHRLKEIQEFYETYKRLEPHKWVKFKKWKSVGDAKEIVNYSINQFKNLKLK</sequence>
<evidence type="ECO:0000256" key="2">
    <source>
        <dbReference type="ARBA" id="ARBA00012146"/>
    </source>
</evidence>
<evidence type="ECO:0000313" key="6">
    <source>
        <dbReference type="EMBL" id="KKL71284.1"/>
    </source>
</evidence>
<dbReference type="Pfam" id="PF00719">
    <property type="entry name" value="Pyrophosphatase"/>
    <property type="match status" value="1"/>
</dbReference>
<dbReference type="InterPro" id="IPR036649">
    <property type="entry name" value="Pyrophosphatase_sf"/>
</dbReference>
<dbReference type="Gene3D" id="3.90.80.10">
    <property type="entry name" value="Inorganic pyrophosphatase"/>
    <property type="match status" value="1"/>
</dbReference>
<dbReference type="GO" id="GO:0000287">
    <property type="term" value="F:magnesium ion binding"/>
    <property type="evidence" value="ECO:0007669"/>
    <property type="project" value="InterPro"/>
</dbReference>
<keyword evidence="3" id="KW-0479">Metal-binding</keyword>
<keyword evidence="5" id="KW-0460">Magnesium</keyword>
<dbReference type="EMBL" id="LAZR01025640">
    <property type="protein sequence ID" value="KKL71284.1"/>
    <property type="molecule type" value="Genomic_DNA"/>
</dbReference>
<evidence type="ECO:0000256" key="5">
    <source>
        <dbReference type="ARBA" id="ARBA00022842"/>
    </source>
</evidence>
<dbReference type="CDD" id="cd00412">
    <property type="entry name" value="pyrophosphatase"/>
    <property type="match status" value="1"/>
</dbReference>
<protein>
    <recommendedName>
        <fullName evidence="2">inorganic diphosphatase</fullName>
        <ecNumber evidence="2">3.6.1.1</ecNumber>
    </recommendedName>
</protein>
<comment type="cofactor">
    <cofactor evidence="1">
        <name>Mg(2+)</name>
        <dbReference type="ChEBI" id="CHEBI:18420"/>
    </cofactor>
</comment>
<evidence type="ECO:0000256" key="1">
    <source>
        <dbReference type="ARBA" id="ARBA00001946"/>
    </source>
</evidence>
<feature type="non-terminal residue" evidence="6">
    <location>
        <position position="1"/>
    </location>
</feature>
<dbReference type="GO" id="GO:0006796">
    <property type="term" value="P:phosphate-containing compound metabolic process"/>
    <property type="evidence" value="ECO:0007669"/>
    <property type="project" value="InterPro"/>
</dbReference>
<keyword evidence="4" id="KW-0378">Hydrolase</keyword>
<dbReference type="SUPFAM" id="SSF50324">
    <property type="entry name" value="Inorganic pyrophosphatase"/>
    <property type="match status" value="1"/>
</dbReference>
<dbReference type="EC" id="3.6.1.1" evidence="2"/>
<dbReference type="AlphaFoldDB" id="A0A0F9EBG3"/>
<dbReference type="GO" id="GO:0004427">
    <property type="term" value="F:inorganic diphosphate phosphatase activity"/>
    <property type="evidence" value="ECO:0007669"/>
    <property type="project" value="UniProtKB-EC"/>
</dbReference>